<dbReference type="OrthoDB" id="435881at2759"/>
<dbReference type="RefSeq" id="XP_013255469.1">
    <property type="nucleotide sequence ID" value="XM_013400015.1"/>
</dbReference>
<dbReference type="SUPFAM" id="SSF57701">
    <property type="entry name" value="Zn2/Cys6 DNA-binding domain"/>
    <property type="match status" value="1"/>
</dbReference>
<dbReference type="PANTHER" id="PTHR31001:SF50">
    <property type="entry name" value="ZN(II)2CYS6 TRANSCRIPTION FACTOR (EUROFUNG)"/>
    <property type="match status" value="1"/>
</dbReference>
<evidence type="ECO:0000256" key="7">
    <source>
        <dbReference type="SAM" id="MobiDB-lite"/>
    </source>
</evidence>
<dbReference type="GO" id="GO:0005634">
    <property type="term" value="C:nucleus"/>
    <property type="evidence" value="ECO:0007669"/>
    <property type="project" value="UniProtKB-SubCell"/>
</dbReference>
<keyword evidence="10" id="KW-1185">Reference proteome</keyword>
<keyword evidence="6" id="KW-0539">Nucleus</keyword>
<dbReference type="PROSITE" id="PS50048">
    <property type="entry name" value="ZN2_CY6_FUNGAL_2"/>
    <property type="match status" value="1"/>
</dbReference>
<accession>A0A072NYE2</accession>
<protein>
    <recommendedName>
        <fullName evidence="8">Zn(2)-C6 fungal-type domain-containing protein</fullName>
    </recommendedName>
</protein>
<comment type="caution">
    <text evidence="9">The sequence shown here is derived from an EMBL/GenBank/DDBJ whole genome shotgun (WGS) entry which is preliminary data.</text>
</comment>
<dbReference type="Pfam" id="PF04082">
    <property type="entry name" value="Fungal_trans"/>
    <property type="match status" value="1"/>
</dbReference>
<dbReference type="InterPro" id="IPR007219">
    <property type="entry name" value="XnlR_reg_dom"/>
</dbReference>
<keyword evidence="3" id="KW-0805">Transcription regulation</keyword>
<dbReference type="Proteomes" id="UP000027920">
    <property type="component" value="Unassembled WGS sequence"/>
</dbReference>
<keyword evidence="5" id="KW-0804">Transcription</keyword>
<keyword evidence="4" id="KW-0238">DNA-binding</keyword>
<dbReference type="SMART" id="SM00066">
    <property type="entry name" value="GAL4"/>
    <property type="match status" value="1"/>
</dbReference>
<feature type="region of interest" description="Disordered" evidence="7">
    <location>
        <begin position="146"/>
        <end position="174"/>
    </location>
</feature>
<feature type="domain" description="Zn(2)-C6 fungal-type" evidence="8">
    <location>
        <begin position="24"/>
        <end position="53"/>
    </location>
</feature>
<dbReference type="GO" id="GO:0003677">
    <property type="term" value="F:DNA binding"/>
    <property type="evidence" value="ECO:0007669"/>
    <property type="project" value="UniProtKB-KW"/>
</dbReference>
<evidence type="ECO:0000256" key="6">
    <source>
        <dbReference type="ARBA" id="ARBA00023242"/>
    </source>
</evidence>
<comment type="subcellular location">
    <subcellularLocation>
        <location evidence="1">Nucleus</location>
    </subcellularLocation>
</comment>
<dbReference type="PANTHER" id="PTHR31001">
    <property type="entry name" value="UNCHARACTERIZED TRANSCRIPTIONAL REGULATORY PROTEIN"/>
    <property type="match status" value="1"/>
</dbReference>
<dbReference type="CDD" id="cd00067">
    <property type="entry name" value="GAL4"/>
    <property type="match status" value="1"/>
</dbReference>
<evidence type="ECO:0000313" key="9">
    <source>
        <dbReference type="EMBL" id="KEF52879.1"/>
    </source>
</evidence>
<evidence type="ECO:0000256" key="4">
    <source>
        <dbReference type="ARBA" id="ARBA00023125"/>
    </source>
</evidence>
<organism evidence="9 10">
    <name type="scientific">Exophiala aquamarina CBS 119918</name>
    <dbReference type="NCBI Taxonomy" id="1182545"/>
    <lineage>
        <taxon>Eukaryota</taxon>
        <taxon>Fungi</taxon>
        <taxon>Dikarya</taxon>
        <taxon>Ascomycota</taxon>
        <taxon>Pezizomycotina</taxon>
        <taxon>Eurotiomycetes</taxon>
        <taxon>Chaetothyriomycetidae</taxon>
        <taxon>Chaetothyriales</taxon>
        <taxon>Herpotrichiellaceae</taxon>
        <taxon>Exophiala</taxon>
    </lineage>
</organism>
<evidence type="ECO:0000259" key="8">
    <source>
        <dbReference type="PROSITE" id="PS50048"/>
    </source>
</evidence>
<dbReference type="InterPro" id="IPR001138">
    <property type="entry name" value="Zn2Cys6_DnaBD"/>
</dbReference>
<dbReference type="EMBL" id="AMGV01000016">
    <property type="protein sequence ID" value="KEF52879.1"/>
    <property type="molecule type" value="Genomic_DNA"/>
</dbReference>
<proteinExistence type="predicted"/>
<dbReference type="AlphaFoldDB" id="A0A072NYE2"/>
<dbReference type="Gene3D" id="4.10.240.10">
    <property type="entry name" value="Zn(2)-C6 fungal-type DNA-binding domain"/>
    <property type="match status" value="1"/>
</dbReference>
<dbReference type="Pfam" id="PF00172">
    <property type="entry name" value="Zn_clus"/>
    <property type="match status" value="1"/>
</dbReference>
<dbReference type="PROSITE" id="PS00463">
    <property type="entry name" value="ZN2_CY6_FUNGAL_1"/>
    <property type="match status" value="1"/>
</dbReference>
<evidence type="ECO:0000256" key="5">
    <source>
        <dbReference type="ARBA" id="ARBA00023163"/>
    </source>
</evidence>
<evidence type="ECO:0000256" key="3">
    <source>
        <dbReference type="ARBA" id="ARBA00023015"/>
    </source>
</evidence>
<dbReference type="VEuPathDB" id="FungiDB:A1O9_11297"/>
<evidence type="ECO:0000256" key="2">
    <source>
        <dbReference type="ARBA" id="ARBA00022723"/>
    </source>
</evidence>
<name>A0A072NYE2_9EURO</name>
<feature type="region of interest" description="Disordered" evidence="7">
    <location>
        <begin position="84"/>
        <end position="126"/>
    </location>
</feature>
<dbReference type="InterPro" id="IPR036864">
    <property type="entry name" value="Zn2-C6_fun-type_DNA-bd_sf"/>
</dbReference>
<sequence>MSSESQNLVGPMHLRPPRVAPGRSCIACRRRKIKCDREQPCAYCVKIRVQCVYPASEKESKRPADDDVSARLKRIEKSLARLEASFLSESSPRPREESQDAATKETPNQEVNNTQSTPGGSGRLVVEEGDTRYVSGSFWAELEDEGEGEYHDLAPNTGAAADVTSASPSDPTTLTGLPSYQRFIFGMTTTPEASGLQHLHPPEARIFTLWQIYLENVDPLLKLLHAPTVQRQLLRASTHLDKIPPPVEALMFAIYFAAVTSLQSSDATRGLLQQERPDLLNRYRAGIEQSLANANFMTTPDVATLQALTLYLICARQTVDKAYIWSMVGLLYRLATKLGLHRDPVSLGLPPFMAEMRRRLWWQICILDVRIAEDNDMDPLICEHNFDTQYPSNANDGDLDMNMTEPREATNGRTEMLFCLTRFEISYAARKLVFSEKFSSDNGYPSMNLAEKTDLIDNVVNDLQEKYLKDCDLEIPICFLAVTASRLVLAKMKLTIYHPARTQSSSLSHEQFIALVASSIDIIEYAHQLRTDPKYSRWIWLFQQYVEWDAVAFLLSSLTVSPLPSFATRAWKAIDGFLEDWKSHVPHGQRERRWRRLLALQAKARAKQGATPERDVQPNKQIPISLGTSKEIPANAIQQTNAMIQIPSQVFSEAAGPLQGWPLHQSLALPPSQFSQADNNQQAARLNMTYYPSIISNSATQGCFDDWGFDNTPYPMYAAASWEVSVDEDWGAPWL</sequence>
<dbReference type="CDD" id="cd12148">
    <property type="entry name" value="fungal_TF_MHR"/>
    <property type="match status" value="1"/>
</dbReference>
<evidence type="ECO:0000313" key="10">
    <source>
        <dbReference type="Proteomes" id="UP000027920"/>
    </source>
</evidence>
<dbReference type="STRING" id="1182545.A0A072NYE2"/>
<feature type="compositionally biased region" description="Polar residues" evidence="7">
    <location>
        <begin position="105"/>
        <end position="118"/>
    </location>
</feature>
<gene>
    <name evidence="9" type="ORF">A1O9_11297</name>
</gene>
<dbReference type="GeneID" id="25286196"/>
<feature type="compositionally biased region" description="Polar residues" evidence="7">
    <location>
        <begin position="164"/>
        <end position="174"/>
    </location>
</feature>
<dbReference type="GO" id="GO:0006351">
    <property type="term" value="P:DNA-templated transcription"/>
    <property type="evidence" value="ECO:0007669"/>
    <property type="project" value="InterPro"/>
</dbReference>
<reference evidence="9 10" key="1">
    <citation type="submission" date="2013-03" db="EMBL/GenBank/DDBJ databases">
        <title>The Genome Sequence of Exophiala aquamarina CBS 119918.</title>
        <authorList>
            <consortium name="The Broad Institute Genomics Platform"/>
            <person name="Cuomo C."/>
            <person name="de Hoog S."/>
            <person name="Gorbushina A."/>
            <person name="Walker B."/>
            <person name="Young S.K."/>
            <person name="Zeng Q."/>
            <person name="Gargeya S."/>
            <person name="Fitzgerald M."/>
            <person name="Haas B."/>
            <person name="Abouelleil A."/>
            <person name="Allen A.W."/>
            <person name="Alvarado L."/>
            <person name="Arachchi H.M."/>
            <person name="Berlin A.M."/>
            <person name="Chapman S.B."/>
            <person name="Gainer-Dewar J."/>
            <person name="Goldberg J."/>
            <person name="Griggs A."/>
            <person name="Gujja S."/>
            <person name="Hansen M."/>
            <person name="Howarth C."/>
            <person name="Imamovic A."/>
            <person name="Ireland A."/>
            <person name="Larimer J."/>
            <person name="McCowan C."/>
            <person name="Murphy C."/>
            <person name="Pearson M."/>
            <person name="Poon T.W."/>
            <person name="Priest M."/>
            <person name="Roberts A."/>
            <person name="Saif S."/>
            <person name="Shea T."/>
            <person name="Sisk P."/>
            <person name="Sykes S."/>
            <person name="Wortman J."/>
            <person name="Nusbaum C."/>
            <person name="Birren B."/>
        </authorList>
    </citation>
    <scope>NUCLEOTIDE SEQUENCE [LARGE SCALE GENOMIC DNA]</scope>
    <source>
        <strain evidence="9 10">CBS 119918</strain>
    </source>
</reference>
<dbReference type="GO" id="GO:0008270">
    <property type="term" value="F:zinc ion binding"/>
    <property type="evidence" value="ECO:0007669"/>
    <property type="project" value="InterPro"/>
</dbReference>
<evidence type="ECO:0000256" key="1">
    <source>
        <dbReference type="ARBA" id="ARBA00004123"/>
    </source>
</evidence>
<dbReference type="SMART" id="SM00906">
    <property type="entry name" value="Fungal_trans"/>
    <property type="match status" value="1"/>
</dbReference>
<keyword evidence="2" id="KW-0479">Metal-binding</keyword>
<dbReference type="HOGENOM" id="CLU_004083_8_0_1"/>
<dbReference type="GO" id="GO:0000981">
    <property type="term" value="F:DNA-binding transcription factor activity, RNA polymerase II-specific"/>
    <property type="evidence" value="ECO:0007669"/>
    <property type="project" value="InterPro"/>
</dbReference>
<dbReference type="InterPro" id="IPR050613">
    <property type="entry name" value="Sec_Metabolite_Reg"/>
</dbReference>